<dbReference type="AlphaFoldDB" id="A0A840WCQ4"/>
<organism evidence="4 5">
    <name type="scientific">Nocardiopsis metallicus</name>
    <dbReference type="NCBI Taxonomy" id="179819"/>
    <lineage>
        <taxon>Bacteria</taxon>
        <taxon>Bacillati</taxon>
        <taxon>Actinomycetota</taxon>
        <taxon>Actinomycetes</taxon>
        <taxon>Streptosporangiales</taxon>
        <taxon>Nocardiopsidaceae</taxon>
        <taxon>Nocardiopsis</taxon>
    </lineage>
</organism>
<dbReference type="InterPro" id="IPR023809">
    <property type="entry name" value="Thiopep_bacteriocin_synth_dom"/>
</dbReference>
<evidence type="ECO:0000313" key="4">
    <source>
        <dbReference type="EMBL" id="MBB5494800.1"/>
    </source>
</evidence>
<accession>A0A840WCQ4</accession>
<dbReference type="InterPro" id="IPR006827">
    <property type="entry name" value="Lant_deHydtase_N"/>
</dbReference>
<evidence type="ECO:0000256" key="1">
    <source>
        <dbReference type="SAM" id="MobiDB-lite"/>
    </source>
</evidence>
<evidence type="ECO:0000259" key="3">
    <source>
        <dbReference type="Pfam" id="PF14028"/>
    </source>
</evidence>
<evidence type="ECO:0000313" key="5">
    <source>
        <dbReference type="Proteomes" id="UP000579647"/>
    </source>
</evidence>
<sequence>MYRLLHSAALTLRATTQPPIDDPSPWPDPDRADPEQLRTWTVDTWQTSLGLADALDVASPSLTRRLHTLAGPDPVPARKVRRTAVSLMRYLLRAQTRPTPHGLLAGVAPFTTGERTHVRWGSDHRPVARPDAAWISAFSRAHADRHDHDPLVVASRVAHLQGDRWVLPWAAGTSNPQTAVSESVRHTPVVAHLMASAQHPTRVGVLIDGLAHAYPDTDRAVITDAVDLLLQRRFLISAARPPTWATEPLHHLAQHQPLHPALQDARAALEDHNHPATPPEQRRALRPTVIEHLARAHPDDAALAVDTRLDVDLTLPATALSPALDATRHLARLAPDQEGDPVWVDYHTRCLETYGPGAQVPLLDLISPSGIGLPATYRGSHLPPPTASGHNRQRNRALLAAAHTAALHGLAEIVVENTPALDALNPPARPAPHLELRLQVHAATPGVIDAGEHTLWITGVSRGVGTLTGRFSHLPGMADHNAFTTLPTLTRGALPVQILAPPMADTATHISRALPLAPYVLPIDEHPPPGKEAIALPHLTVRIDTDRLRLVDTHRDRVIEPFLASALEPHHYTHPLARLCYELPRARTTPHLMFTWPATTSTYTHLPRMRTGPVIVAPAQWRVNATDDLHRIRPALPSRVLLIDGERHLALDLDQPAHRHLLRTHLDRHHTATLTEAPALDAFGWCQGRAHEIVLPLACTAPPTPAPTRLSPPVPAKQTTPARPDRQWMSVHLYTDPHLFTPLLTDHLTHVWSLLGHTPQWWFVRYNDSVGPHLRLRLHTPPGHPDPTHALGAWAENLRTAGMLRSWSLHPYLPETGRYGEGATLASAHTLFEADAAAALTQLRAADHDPSRTHALTAVSLLHLITTAQNTNWAVNHLPRSRTPLDRPTLALAEQLWEQLLTRRLPEPLFQAWHERTTALTTYLHHLGSASATTVLPSLLHMHHNRVHGPDRDDEHRTHALARTIALAHQHRHEAAPQ</sequence>
<comment type="caution">
    <text evidence="4">The sequence shown here is derived from an EMBL/GenBank/DDBJ whole genome shotgun (WGS) entry which is preliminary data.</text>
</comment>
<dbReference type="EMBL" id="JACHDO010000001">
    <property type="protein sequence ID" value="MBB5494800.1"/>
    <property type="molecule type" value="Genomic_DNA"/>
</dbReference>
<name>A0A840WCQ4_9ACTN</name>
<dbReference type="Pfam" id="PF14028">
    <property type="entry name" value="Lant_dehydr_C"/>
    <property type="match status" value="1"/>
</dbReference>
<gene>
    <name evidence="4" type="ORF">HNR07_005937</name>
</gene>
<reference evidence="4 5" key="1">
    <citation type="submission" date="2020-08" db="EMBL/GenBank/DDBJ databases">
        <title>Sequencing the genomes of 1000 actinobacteria strains.</title>
        <authorList>
            <person name="Klenk H.-P."/>
        </authorList>
    </citation>
    <scope>NUCLEOTIDE SEQUENCE [LARGE SCALE GENOMIC DNA]</scope>
    <source>
        <strain evidence="4 5">DSM 44598</strain>
    </source>
</reference>
<keyword evidence="5" id="KW-1185">Reference proteome</keyword>
<feature type="domain" description="Lantibiotic dehydratase N-terminal" evidence="2">
    <location>
        <begin position="51"/>
        <end position="662"/>
    </location>
</feature>
<feature type="domain" description="Thiopeptide-type bacteriocin biosynthesis" evidence="3">
    <location>
        <begin position="728"/>
        <end position="963"/>
    </location>
</feature>
<dbReference type="Proteomes" id="UP000579647">
    <property type="component" value="Unassembled WGS sequence"/>
</dbReference>
<dbReference type="NCBIfam" id="TIGR03891">
    <property type="entry name" value="thiopep_ocin"/>
    <property type="match status" value="1"/>
</dbReference>
<feature type="region of interest" description="Disordered" evidence="1">
    <location>
        <begin position="14"/>
        <end position="34"/>
    </location>
</feature>
<protein>
    <submittedName>
        <fullName evidence="4">Thiopeptide-type bacteriocin biosynthesis protein</fullName>
    </submittedName>
</protein>
<proteinExistence type="predicted"/>
<dbReference type="RefSeq" id="WP_184368809.1">
    <property type="nucleotide sequence ID" value="NZ_BAAAKM010000063.1"/>
</dbReference>
<evidence type="ECO:0000259" key="2">
    <source>
        <dbReference type="Pfam" id="PF04738"/>
    </source>
</evidence>
<dbReference type="Pfam" id="PF04738">
    <property type="entry name" value="Lant_dehydr_N"/>
    <property type="match status" value="1"/>
</dbReference>